<dbReference type="FunFam" id="3.30.300.30:FF:000008">
    <property type="entry name" value="2,3-dihydroxybenzoate-AMP ligase"/>
    <property type="match status" value="1"/>
</dbReference>
<dbReference type="InterPro" id="IPR045851">
    <property type="entry name" value="AMP-bd_C_sf"/>
</dbReference>
<dbReference type="Proteomes" id="UP000269265">
    <property type="component" value="Unassembled WGS sequence"/>
</dbReference>
<protein>
    <submittedName>
        <fullName evidence="7">Fatty-acid--CoA ligase</fullName>
    </submittedName>
</protein>
<feature type="domain" description="AMP-dependent synthetase/ligase" evidence="5">
    <location>
        <begin position="20"/>
        <end position="403"/>
    </location>
</feature>
<dbReference type="GO" id="GO:0016874">
    <property type="term" value="F:ligase activity"/>
    <property type="evidence" value="ECO:0007669"/>
    <property type="project" value="UniProtKB-KW"/>
</dbReference>
<keyword evidence="3" id="KW-0276">Fatty acid metabolism</keyword>
<dbReference type="Gene3D" id="3.30.300.30">
    <property type="match status" value="1"/>
</dbReference>
<dbReference type="Pfam" id="PF13193">
    <property type="entry name" value="AMP-binding_C"/>
    <property type="match status" value="1"/>
</dbReference>
<dbReference type="NCBIfam" id="NF005426">
    <property type="entry name" value="PRK07008.1"/>
    <property type="match status" value="1"/>
</dbReference>
<keyword evidence="8" id="KW-1185">Reference proteome</keyword>
<dbReference type="Gene3D" id="3.40.50.12780">
    <property type="entry name" value="N-terminal domain of ligase-like"/>
    <property type="match status" value="1"/>
</dbReference>
<evidence type="ECO:0000259" key="5">
    <source>
        <dbReference type="Pfam" id="PF00501"/>
    </source>
</evidence>
<dbReference type="RefSeq" id="WP_125241903.1">
    <property type="nucleotide sequence ID" value="NZ_RSED01000002.1"/>
</dbReference>
<evidence type="ECO:0000256" key="3">
    <source>
        <dbReference type="ARBA" id="ARBA00022832"/>
    </source>
</evidence>
<dbReference type="InterPro" id="IPR025110">
    <property type="entry name" value="AMP-bd_C"/>
</dbReference>
<dbReference type="PANTHER" id="PTHR43859:SF4">
    <property type="entry name" value="BUTANOATE--COA LIGASE AAE1-RELATED"/>
    <property type="match status" value="1"/>
</dbReference>
<dbReference type="NCBIfam" id="NF004837">
    <property type="entry name" value="PRK06187.1"/>
    <property type="match status" value="1"/>
</dbReference>
<reference evidence="7 8" key="1">
    <citation type="submission" date="2018-12" db="EMBL/GenBank/DDBJ databases">
        <title>The whole draft genome of Aquabacterium sp. SJQ9.</title>
        <authorList>
            <person name="Sun L."/>
            <person name="Gao X."/>
            <person name="Chen W."/>
            <person name="Huang K."/>
        </authorList>
    </citation>
    <scope>NUCLEOTIDE SEQUENCE [LARGE SCALE GENOMIC DNA]</scope>
    <source>
        <strain evidence="7 8">SJQ9</strain>
    </source>
</reference>
<dbReference type="PROSITE" id="PS00455">
    <property type="entry name" value="AMP_BINDING"/>
    <property type="match status" value="1"/>
</dbReference>
<evidence type="ECO:0000313" key="7">
    <source>
        <dbReference type="EMBL" id="RRS05996.1"/>
    </source>
</evidence>
<dbReference type="NCBIfam" id="NF004674">
    <property type="entry name" value="PRK06018.1"/>
    <property type="match status" value="1"/>
</dbReference>
<dbReference type="SUPFAM" id="SSF56801">
    <property type="entry name" value="Acetyl-CoA synthetase-like"/>
    <property type="match status" value="1"/>
</dbReference>
<dbReference type="PANTHER" id="PTHR43859">
    <property type="entry name" value="ACYL-ACTIVATING ENZYME"/>
    <property type="match status" value="1"/>
</dbReference>
<name>A0A3R8T7Q3_9BURK</name>
<dbReference type="GO" id="GO:0006631">
    <property type="term" value="P:fatty acid metabolic process"/>
    <property type="evidence" value="ECO:0007669"/>
    <property type="project" value="UniProtKB-KW"/>
</dbReference>
<dbReference type="OrthoDB" id="9766486at2"/>
<keyword evidence="4" id="KW-0443">Lipid metabolism</keyword>
<dbReference type="InterPro" id="IPR020845">
    <property type="entry name" value="AMP-binding_CS"/>
</dbReference>
<dbReference type="EMBL" id="RSED01000002">
    <property type="protein sequence ID" value="RRS05996.1"/>
    <property type="molecule type" value="Genomic_DNA"/>
</dbReference>
<proteinExistence type="inferred from homology"/>
<comment type="caution">
    <text evidence="7">The sequence shown here is derived from an EMBL/GenBank/DDBJ whole genome shotgun (WGS) entry which is preliminary data.</text>
</comment>
<accession>A0A3R8T7Q3</accession>
<evidence type="ECO:0000256" key="4">
    <source>
        <dbReference type="ARBA" id="ARBA00023098"/>
    </source>
</evidence>
<evidence type="ECO:0000256" key="2">
    <source>
        <dbReference type="ARBA" id="ARBA00022598"/>
    </source>
</evidence>
<sequence>MSLMGQMMHMPLTISSLLTHASRHNGDVEIVSKRVEGDMHRTTWTEVDVRARKLAQALARLGLQAGDRVGTLAWNGYRHVEIYYGVSGSELVCHTINPRLFPQQVAWIINDAEDKVLFVDLNIFPLVDKLAAMLPTVKHVVVMTSREHMPKESAIPNLLCYEELLAAEDGNYQWPDFDENTAASLCYTSGTTGNPKGALYSHRSTVLHAYAAALPDAMNVASKDTVLPVVPMFHVNAWGLPYTAALIGCKLVLPGHHLDGASLFDLFETEKVTFSAGVPTIWLGLINHVKSNNLKFSTFKSTVIGGAACPPAMIKTLQDDFGVEVIHAWGMTEMSPLGTLSRLKAKHADLPKDAKQRILEKQGKGIYGVDMRIVDQDGKELPWDGKASGDLEVRGHWIISSYFKMDKSPLHDGWFPTGDVATIDADGYMQITDRSKDVIKSGGEWISSIDLENVAMGHPAVHEAAAIAAHHPKWDERPLLVVVKKPGAEVTAAEILAFYDGKIPKWQLPDDVAFVDEIPHTATGKIYKLKLREQFKDHKLPTA</sequence>
<gene>
    <name evidence="7" type="ORF">EIP75_03840</name>
</gene>
<evidence type="ECO:0000313" key="8">
    <source>
        <dbReference type="Proteomes" id="UP000269265"/>
    </source>
</evidence>
<evidence type="ECO:0000256" key="1">
    <source>
        <dbReference type="ARBA" id="ARBA00006432"/>
    </source>
</evidence>
<feature type="domain" description="AMP-binding enzyme C-terminal" evidence="6">
    <location>
        <begin position="451"/>
        <end position="525"/>
    </location>
</feature>
<dbReference type="InterPro" id="IPR042099">
    <property type="entry name" value="ANL_N_sf"/>
</dbReference>
<dbReference type="CDD" id="cd12119">
    <property type="entry name" value="ttLC_FACS_AlkK_like"/>
    <property type="match status" value="1"/>
</dbReference>
<organism evidence="7 8">
    <name type="scientific">Aquabacterium soli</name>
    <dbReference type="NCBI Taxonomy" id="2493092"/>
    <lineage>
        <taxon>Bacteria</taxon>
        <taxon>Pseudomonadati</taxon>
        <taxon>Pseudomonadota</taxon>
        <taxon>Betaproteobacteria</taxon>
        <taxon>Burkholderiales</taxon>
        <taxon>Aquabacterium</taxon>
    </lineage>
</organism>
<dbReference type="InterPro" id="IPR000873">
    <property type="entry name" value="AMP-dep_synth/lig_dom"/>
</dbReference>
<evidence type="ECO:0000259" key="6">
    <source>
        <dbReference type="Pfam" id="PF13193"/>
    </source>
</evidence>
<comment type="similarity">
    <text evidence="1">Belongs to the ATP-dependent AMP-binding enzyme family.</text>
</comment>
<keyword evidence="2 7" id="KW-0436">Ligase</keyword>
<dbReference type="Pfam" id="PF00501">
    <property type="entry name" value="AMP-binding"/>
    <property type="match status" value="1"/>
</dbReference>
<dbReference type="AlphaFoldDB" id="A0A3R8T7Q3"/>